<name>A0A9P8VNJ4_9PEZI</name>
<sequence length="74" mass="7764">MASNDSGQGEASKDVTNAEVQAAVDKLLNEITVTFSKVSAEITTKLTEMSNRLDQLEASVMADKPKGGDPPNPA</sequence>
<organism evidence="2 3">
    <name type="scientific">Plectosphaerella plurivora</name>
    <dbReference type="NCBI Taxonomy" id="936078"/>
    <lineage>
        <taxon>Eukaryota</taxon>
        <taxon>Fungi</taxon>
        <taxon>Dikarya</taxon>
        <taxon>Ascomycota</taxon>
        <taxon>Pezizomycotina</taxon>
        <taxon>Sordariomycetes</taxon>
        <taxon>Hypocreomycetidae</taxon>
        <taxon>Glomerellales</taxon>
        <taxon>Plectosphaerellaceae</taxon>
        <taxon>Plectosphaerella</taxon>
    </lineage>
</organism>
<reference evidence="2" key="1">
    <citation type="journal article" date="2021" name="Nat. Commun.">
        <title>Genetic determinants of endophytism in the Arabidopsis root mycobiome.</title>
        <authorList>
            <person name="Mesny F."/>
            <person name="Miyauchi S."/>
            <person name="Thiergart T."/>
            <person name="Pickel B."/>
            <person name="Atanasova L."/>
            <person name="Karlsson M."/>
            <person name="Huettel B."/>
            <person name="Barry K.W."/>
            <person name="Haridas S."/>
            <person name="Chen C."/>
            <person name="Bauer D."/>
            <person name="Andreopoulos W."/>
            <person name="Pangilinan J."/>
            <person name="LaButti K."/>
            <person name="Riley R."/>
            <person name="Lipzen A."/>
            <person name="Clum A."/>
            <person name="Drula E."/>
            <person name="Henrissat B."/>
            <person name="Kohler A."/>
            <person name="Grigoriev I.V."/>
            <person name="Martin F.M."/>
            <person name="Hacquard S."/>
        </authorList>
    </citation>
    <scope>NUCLEOTIDE SEQUENCE</scope>
    <source>
        <strain evidence="2">MPI-SDFR-AT-0117</strain>
    </source>
</reference>
<keyword evidence="3" id="KW-1185">Reference proteome</keyword>
<dbReference type="Gene3D" id="1.20.5.430">
    <property type="match status" value="1"/>
</dbReference>
<dbReference type="OrthoDB" id="4159489at2759"/>
<dbReference type="Pfam" id="PF06825">
    <property type="entry name" value="HSBP1"/>
    <property type="match status" value="1"/>
</dbReference>
<dbReference type="GO" id="GO:0003714">
    <property type="term" value="F:transcription corepressor activity"/>
    <property type="evidence" value="ECO:0007669"/>
    <property type="project" value="InterPro"/>
</dbReference>
<proteinExistence type="inferred from homology"/>
<evidence type="ECO:0000313" key="3">
    <source>
        <dbReference type="Proteomes" id="UP000770015"/>
    </source>
</evidence>
<dbReference type="AlphaFoldDB" id="A0A9P8VNJ4"/>
<gene>
    <name evidence="2" type="ORF">F5X68DRAFT_196215</name>
</gene>
<accession>A0A9P8VNJ4</accession>
<evidence type="ECO:0000256" key="1">
    <source>
        <dbReference type="ARBA" id="ARBA00006349"/>
    </source>
</evidence>
<dbReference type="Proteomes" id="UP000770015">
    <property type="component" value="Unassembled WGS sequence"/>
</dbReference>
<dbReference type="InterPro" id="IPR009643">
    <property type="entry name" value="HS1-bd"/>
</dbReference>
<comment type="similarity">
    <text evidence="1">Belongs to the HSBP1 family.</text>
</comment>
<protein>
    <submittedName>
        <fullName evidence="2">Heat shock factor binding protein 1</fullName>
    </submittedName>
</protein>
<evidence type="ECO:0000313" key="2">
    <source>
        <dbReference type="EMBL" id="KAH6696861.1"/>
    </source>
</evidence>
<keyword evidence="2" id="KW-0346">Stress response</keyword>
<dbReference type="EMBL" id="JAGSXJ010000001">
    <property type="protein sequence ID" value="KAH6696861.1"/>
    <property type="molecule type" value="Genomic_DNA"/>
</dbReference>
<comment type="caution">
    <text evidence="2">The sequence shown here is derived from an EMBL/GenBank/DDBJ whole genome shotgun (WGS) entry which is preliminary data.</text>
</comment>